<evidence type="ECO:0000313" key="13">
    <source>
        <dbReference type="Proteomes" id="UP000069902"/>
    </source>
</evidence>
<accession>A0A0U5CMS8</accession>
<dbReference type="GO" id="GO:0043190">
    <property type="term" value="C:ATP-binding cassette (ABC) transporter complex"/>
    <property type="evidence" value="ECO:0007669"/>
    <property type="project" value="InterPro"/>
</dbReference>
<dbReference type="Pfam" id="PF02742">
    <property type="entry name" value="Fe_dep_repr_C"/>
    <property type="match status" value="1"/>
</dbReference>
<feature type="region of interest" description="Disordered" evidence="9">
    <location>
        <begin position="409"/>
        <end position="428"/>
    </location>
</feature>
<dbReference type="SUPFAM" id="SSF47979">
    <property type="entry name" value="Iron-dependent repressor protein, dimerization domain"/>
    <property type="match status" value="1"/>
</dbReference>
<dbReference type="InterPro" id="IPR036388">
    <property type="entry name" value="WH-like_DNA-bd_sf"/>
</dbReference>
<dbReference type="Gene3D" id="1.10.10.10">
    <property type="entry name" value="Winged helix-like DNA-binding domain superfamily/Winged helix DNA-binding domain"/>
    <property type="match status" value="1"/>
</dbReference>
<dbReference type="InterPro" id="IPR001367">
    <property type="entry name" value="Fe_dep_repressor"/>
</dbReference>
<dbReference type="GO" id="GO:0003700">
    <property type="term" value="F:DNA-binding transcription factor activity"/>
    <property type="evidence" value="ECO:0007669"/>
    <property type="project" value="InterPro"/>
</dbReference>
<feature type="transmembrane region" description="Helical" evidence="10">
    <location>
        <begin position="174"/>
        <end position="202"/>
    </location>
</feature>
<evidence type="ECO:0000256" key="5">
    <source>
        <dbReference type="ARBA" id="ARBA00022692"/>
    </source>
</evidence>
<comment type="subcellular location">
    <subcellularLocation>
        <location evidence="1">Cell inner membrane</location>
        <topology evidence="1">Multi-pass membrane protein</topology>
    </subcellularLocation>
    <subcellularLocation>
        <location evidence="8">Cell membrane</location>
        <topology evidence="8">Multi-pass membrane protein</topology>
    </subcellularLocation>
</comment>
<evidence type="ECO:0000256" key="3">
    <source>
        <dbReference type="ARBA" id="ARBA00022448"/>
    </source>
</evidence>
<dbReference type="InterPro" id="IPR037294">
    <property type="entry name" value="ABC_BtuC-like"/>
</dbReference>
<evidence type="ECO:0000256" key="6">
    <source>
        <dbReference type="ARBA" id="ARBA00022989"/>
    </source>
</evidence>
<dbReference type="InterPro" id="IPR036421">
    <property type="entry name" value="Fe_dep_repressor_sf"/>
</dbReference>
<dbReference type="PANTHER" id="PTHR30477">
    <property type="entry name" value="ABC-TRANSPORTER METAL-BINDING PROTEIN"/>
    <property type="match status" value="1"/>
</dbReference>
<dbReference type="SMART" id="SM00529">
    <property type="entry name" value="HTH_DTXR"/>
    <property type="match status" value="1"/>
</dbReference>
<gene>
    <name evidence="12" type="ORF">PNK_0279</name>
</gene>
<dbReference type="GO" id="GO:0046983">
    <property type="term" value="F:protein dimerization activity"/>
    <property type="evidence" value="ECO:0007669"/>
    <property type="project" value="InterPro"/>
</dbReference>
<sequence>MCLAASLVGVVVFLRKQVLAGETLSHASYPGVIVGILLAGFFFVQETDELKLALFTLGGAFTTSLLGLWIVHVLERRMKLPSDAALCFVLSTFFGVGLMLTSEVQFSYTSLYKQVLTYLYGQAATMTDIHIAIYGVLSFLVLVIVAWLYKEIQVLTFDRQYARSLGIRVKAIDALLFILLTLAVIIGIRSVGVVLMSAMLIAPAVAARQFTNRLSVMFVLAGLFGMLSGFFGNFLSVQLTDYLAKHYAAARIVLPTGPMIVIVASGICLMALLLAPERGLLVRLMRIAYFRYECICENLLKAIWRLSPDAKVGLDQLAKYQASSRLYLQFILWRMKSNGWIHHLPDDSYQLTQDGQYRAAKIVRLHRLWEVYLVNYLGAHAERVHHNAEEMEHILTPELEKELTLLLKDPKQDPHHQPIPPKEETHAL</sequence>
<keyword evidence="3 8" id="KW-0813">Transport</keyword>
<keyword evidence="4" id="KW-1003">Cell membrane</keyword>
<feature type="transmembrane region" description="Helical" evidence="10">
    <location>
        <begin position="83"/>
        <end position="108"/>
    </location>
</feature>
<dbReference type="GO" id="GO:0046914">
    <property type="term" value="F:transition metal ion binding"/>
    <property type="evidence" value="ECO:0007669"/>
    <property type="project" value="InterPro"/>
</dbReference>
<keyword evidence="13" id="KW-1185">Reference proteome</keyword>
<comment type="similarity">
    <text evidence="2 8">Belongs to the ABC-3 integral membrane protein family.</text>
</comment>
<feature type="domain" description="Iron dependent repressor metal binding and dimerisation" evidence="11">
    <location>
        <begin position="352"/>
        <end position="420"/>
    </location>
</feature>
<feature type="transmembrane region" description="Helical" evidence="10">
    <location>
        <begin position="214"/>
        <end position="232"/>
    </location>
</feature>
<evidence type="ECO:0000256" key="4">
    <source>
        <dbReference type="ARBA" id="ARBA00022475"/>
    </source>
</evidence>
<dbReference type="PANTHER" id="PTHR30477:SF3">
    <property type="entry name" value="METAL TRANSPORT SYSTEM MEMBRANE PROTEIN CT_069-RELATED"/>
    <property type="match status" value="1"/>
</dbReference>
<dbReference type="AlphaFoldDB" id="A0A0U5CMS8"/>
<dbReference type="GO" id="GO:0055085">
    <property type="term" value="P:transmembrane transport"/>
    <property type="evidence" value="ECO:0007669"/>
    <property type="project" value="InterPro"/>
</dbReference>
<organism evidence="12 13">
    <name type="scientific">Candidatus Protochlamydia naegleriophila</name>
    <dbReference type="NCBI Taxonomy" id="389348"/>
    <lineage>
        <taxon>Bacteria</taxon>
        <taxon>Pseudomonadati</taxon>
        <taxon>Chlamydiota</taxon>
        <taxon>Chlamydiia</taxon>
        <taxon>Parachlamydiales</taxon>
        <taxon>Parachlamydiaceae</taxon>
        <taxon>Candidatus Protochlamydia</taxon>
    </lineage>
</organism>
<feature type="transmembrane region" description="Helical" evidence="10">
    <location>
        <begin position="52"/>
        <end position="71"/>
    </location>
</feature>
<dbReference type="PATRIC" id="fig|389348.3.peg.316"/>
<evidence type="ECO:0000256" key="10">
    <source>
        <dbReference type="SAM" id="Phobius"/>
    </source>
</evidence>
<feature type="transmembrane region" description="Helical" evidence="10">
    <location>
        <begin position="252"/>
        <end position="275"/>
    </location>
</feature>
<dbReference type="SUPFAM" id="SSF81345">
    <property type="entry name" value="ABC transporter involved in vitamin B12 uptake, BtuC"/>
    <property type="match status" value="1"/>
</dbReference>
<protein>
    <submittedName>
        <fullName evidence="12">ABC-type transporter, permease subunit</fullName>
    </submittedName>
</protein>
<dbReference type="Proteomes" id="UP000069902">
    <property type="component" value="Chromosome cPNK"/>
</dbReference>
<reference evidence="13" key="1">
    <citation type="submission" date="2015-09" db="EMBL/GenBank/DDBJ databases">
        <authorList>
            <person name="Bertelli C."/>
        </authorList>
    </citation>
    <scope>NUCLEOTIDE SEQUENCE [LARGE SCALE GENOMIC DNA]</scope>
    <source>
        <strain evidence="13">KNic</strain>
    </source>
</reference>
<keyword evidence="6 10" id="KW-1133">Transmembrane helix</keyword>
<keyword evidence="5 8" id="KW-0812">Transmembrane</keyword>
<name>A0A0U5CMS8_9BACT</name>
<evidence type="ECO:0000259" key="11">
    <source>
        <dbReference type="Pfam" id="PF02742"/>
    </source>
</evidence>
<dbReference type="EMBL" id="LN879502">
    <property type="protein sequence ID" value="CUI15916.1"/>
    <property type="molecule type" value="Genomic_DNA"/>
</dbReference>
<dbReference type="InterPro" id="IPR022689">
    <property type="entry name" value="Iron_dep_repressor"/>
</dbReference>
<dbReference type="Pfam" id="PF00950">
    <property type="entry name" value="ABC-3"/>
    <property type="match status" value="1"/>
</dbReference>
<dbReference type="KEGG" id="pnl:PNK_0279"/>
<dbReference type="Gene3D" id="1.10.3470.10">
    <property type="entry name" value="ABC transporter involved in vitamin B12 uptake, BtuC"/>
    <property type="match status" value="1"/>
</dbReference>
<feature type="transmembrane region" description="Helical" evidence="10">
    <location>
        <begin position="30"/>
        <end position="45"/>
    </location>
</feature>
<keyword evidence="7 10" id="KW-0472">Membrane</keyword>
<feature type="transmembrane region" description="Helical" evidence="10">
    <location>
        <begin position="129"/>
        <end position="149"/>
    </location>
</feature>
<dbReference type="InterPro" id="IPR001626">
    <property type="entry name" value="ABC_TroCD"/>
</dbReference>
<dbReference type="InParanoid" id="A0A0U5CMS8"/>
<evidence type="ECO:0000256" key="8">
    <source>
        <dbReference type="RuleBase" id="RU003943"/>
    </source>
</evidence>
<dbReference type="GO" id="GO:0010043">
    <property type="term" value="P:response to zinc ion"/>
    <property type="evidence" value="ECO:0007669"/>
    <property type="project" value="TreeGrafter"/>
</dbReference>
<dbReference type="CDD" id="cd06550">
    <property type="entry name" value="TM_ABC_iron-siderophores_like"/>
    <property type="match status" value="1"/>
</dbReference>
<evidence type="ECO:0000256" key="9">
    <source>
        <dbReference type="SAM" id="MobiDB-lite"/>
    </source>
</evidence>
<dbReference type="STRING" id="389348.PNK_0279"/>
<evidence type="ECO:0000256" key="2">
    <source>
        <dbReference type="ARBA" id="ARBA00008034"/>
    </source>
</evidence>
<evidence type="ECO:0000313" key="12">
    <source>
        <dbReference type="EMBL" id="CUI15916.1"/>
    </source>
</evidence>
<evidence type="ECO:0000256" key="1">
    <source>
        <dbReference type="ARBA" id="ARBA00004429"/>
    </source>
</evidence>
<evidence type="ECO:0000256" key="7">
    <source>
        <dbReference type="ARBA" id="ARBA00023136"/>
    </source>
</evidence>
<proteinExistence type="inferred from homology"/>